<evidence type="ECO:0000259" key="1">
    <source>
        <dbReference type="Pfam" id="PF03372"/>
    </source>
</evidence>
<dbReference type="PANTHER" id="PTHR12121">
    <property type="entry name" value="CARBON CATABOLITE REPRESSOR PROTEIN 4"/>
    <property type="match status" value="1"/>
</dbReference>
<evidence type="ECO:0000313" key="2">
    <source>
        <dbReference type="EMBL" id="OEG09573.1"/>
    </source>
</evidence>
<name>A0A1E5GA55_9ENTE</name>
<dbReference type="InterPro" id="IPR036691">
    <property type="entry name" value="Endo/exonu/phosph_ase_sf"/>
</dbReference>
<dbReference type="InterPro" id="IPR005135">
    <property type="entry name" value="Endo/exonuclease/phosphatase"/>
</dbReference>
<comment type="caution">
    <text evidence="2">The sequence shown here is derived from an EMBL/GenBank/DDBJ whole genome shotgun (WGS) entry which is preliminary data.</text>
</comment>
<dbReference type="RefSeq" id="WP_069647251.1">
    <property type="nucleotide sequence ID" value="NZ_MIJZ01000016.1"/>
</dbReference>
<organism evidence="2 3">
    <name type="scientific">Enterococcus ureasiticus</name>
    <dbReference type="NCBI Taxonomy" id="903984"/>
    <lineage>
        <taxon>Bacteria</taxon>
        <taxon>Bacillati</taxon>
        <taxon>Bacillota</taxon>
        <taxon>Bacilli</taxon>
        <taxon>Lactobacillales</taxon>
        <taxon>Enterococcaceae</taxon>
        <taxon>Enterococcus</taxon>
    </lineage>
</organism>
<dbReference type="InterPro" id="IPR050410">
    <property type="entry name" value="CCR4/nocturin_mRNA_transcr"/>
</dbReference>
<dbReference type="GO" id="GO:0000175">
    <property type="term" value="F:3'-5'-RNA exonuclease activity"/>
    <property type="evidence" value="ECO:0007669"/>
    <property type="project" value="TreeGrafter"/>
</dbReference>
<dbReference type="AlphaFoldDB" id="A0A1E5GA55"/>
<dbReference type="Gene3D" id="3.60.10.10">
    <property type="entry name" value="Endonuclease/exonuclease/phosphatase"/>
    <property type="match status" value="1"/>
</dbReference>
<feature type="domain" description="Endonuclease/exonuclease/phosphatase" evidence="1">
    <location>
        <begin position="5"/>
        <end position="250"/>
    </location>
</feature>
<dbReference type="Pfam" id="PF03372">
    <property type="entry name" value="Exo_endo_phos"/>
    <property type="match status" value="1"/>
</dbReference>
<proteinExistence type="predicted"/>
<dbReference type="CDD" id="cd09083">
    <property type="entry name" value="EEP-1"/>
    <property type="match status" value="1"/>
</dbReference>
<dbReference type="EMBL" id="MIJZ01000016">
    <property type="protein sequence ID" value="OEG09573.1"/>
    <property type="molecule type" value="Genomic_DNA"/>
</dbReference>
<keyword evidence="3" id="KW-1185">Reference proteome</keyword>
<protein>
    <recommendedName>
        <fullName evidence="1">Endonuclease/exonuclease/phosphatase domain-containing protein</fullName>
    </recommendedName>
</protein>
<reference evidence="3" key="1">
    <citation type="submission" date="2016-09" db="EMBL/GenBank/DDBJ databases">
        <authorList>
            <person name="Gulvik C.A."/>
        </authorList>
    </citation>
    <scope>NUCLEOTIDE SEQUENCE [LARGE SCALE GENOMIC DNA]</scope>
    <source>
        <strain evidence="3">DSM 23328</strain>
    </source>
</reference>
<dbReference type="SUPFAM" id="SSF56219">
    <property type="entry name" value="DNase I-like"/>
    <property type="match status" value="1"/>
</dbReference>
<gene>
    <name evidence="2" type="ORF">BCR21_14595</name>
</gene>
<sequence length="259" mass="30118">MNSVMTYNIKNDSPTPEKKDLWEYRLPKMVQLLNRHQPELLGLQEVTAEQLEGLKKACLDYHFIGSPRSDEKKSEFNPIAYAHKIFELIKTDTFWLSETPNEMRKADEWQADCYRIATWGILERKVDRRSFLVINTHFDHMSERARVESAKLLNQFIKEQTLSNIILMGDLNADTKEACYSILSENLYDVMPVSPYHVGPNKTCTGVDFKHDIQWDTMMQIDYIFFSSALNVLRTEVVTDKIGGQYPSDHFPVFCEFSG</sequence>
<dbReference type="PANTHER" id="PTHR12121:SF36">
    <property type="entry name" value="ENDONUCLEASE_EXONUCLEASE_PHOSPHATASE DOMAIN-CONTAINING PROTEIN"/>
    <property type="match status" value="1"/>
</dbReference>
<dbReference type="OrthoDB" id="9793162at2"/>
<accession>A0A1E5GA55</accession>
<dbReference type="Proteomes" id="UP000094068">
    <property type="component" value="Unassembled WGS sequence"/>
</dbReference>
<dbReference type="STRING" id="903984.BCR21_14595"/>
<evidence type="ECO:0000313" key="3">
    <source>
        <dbReference type="Proteomes" id="UP000094068"/>
    </source>
</evidence>